<dbReference type="InterPro" id="IPR000477">
    <property type="entry name" value="RT_dom"/>
</dbReference>
<accession>A0A841CU12</accession>
<proteinExistence type="predicted"/>
<dbReference type="RefSeq" id="WP_184696703.1">
    <property type="nucleotide sequence ID" value="NZ_JACHJN010000012.1"/>
</dbReference>
<dbReference type="AlphaFoldDB" id="A0A841CU12"/>
<evidence type="ECO:0000259" key="1">
    <source>
        <dbReference type="PROSITE" id="PS50878"/>
    </source>
</evidence>
<reference evidence="2 3" key="1">
    <citation type="submission" date="2020-08" db="EMBL/GenBank/DDBJ databases">
        <title>Genomic Encyclopedia of Type Strains, Phase III (KMG-III): the genomes of soil and plant-associated and newly described type strains.</title>
        <authorList>
            <person name="Whitman W."/>
        </authorList>
    </citation>
    <scope>NUCLEOTIDE SEQUENCE [LARGE SCALE GENOMIC DNA]</scope>
    <source>
        <strain evidence="2 3">CECT 8640</strain>
    </source>
</reference>
<evidence type="ECO:0000313" key="2">
    <source>
        <dbReference type="EMBL" id="MBB5959628.1"/>
    </source>
</evidence>
<protein>
    <recommendedName>
        <fullName evidence="1">Reverse transcriptase domain-containing protein</fullName>
    </recommendedName>
</protein>
<name>A0A841CU12_9PSEU</name>
<evidence type="ECO:0000313" key="3">
    <source>
        <dbReference type="Proteomes" id="UP000547510"/>
    </source>
</evidence>
<dbReference type="Proteomes" id="UP000547510">
    <property type="component" value="Unassembled WGS sequence"/>
</dbReference>
<comment type="caution">
    <text evidence="2">The sequence shown here is derived from an EMBL/GenBank/DDBJ whole genome shotgun (WGS) entry which is preliminary data.</text>
</comment>
<gene>
    <name evidence="2" type="ORF">FHS29_006249</name>
</gene>
<dbReference type="EMBL" id="JACHJN010000012">
    <property type="protein sequence ID" value="MBB5959628.1"/>
    <property type="molecule type" value="Genomic_DNA"/>
</dbReference>
<feature type="domain" description="Reverse transcriptase" evidence="1">
    <location>
        <begin position="44"/>
        <end position="306"/>
    </location>
</feature>
<organism evidence="2 3">
    <name type="scientific">Saccharothrix tamanrassetensis</name>
    <dbReference type="NCBI Taxonomy" id="1051531"/>
    <lineage>
        <taxon>Bacteria</taxon>
        <taxon>Bacillati</taxon>
        <taxon>Actinomycetota</taxon>
        <taxon>Actinomycetes</taxon>
        <taxon>Pseudonocardiales</taxon>
        <taxon>Pseudonocardiaceae</taxon>
        <taxon>Saccharothrix</taxon>
    </lineage>
</organism>
<dbReference type="PROSITE" id="PS50878">
    <property type="entry name" value="RT_POL"/>
    <property type="match status" value="1"/>
</dbReference>
<dbReference type="Pfam" id="PF00078">
    <property type="entry name" value="RVT_1"/>
    <property type="match status" value="1"/>
</dbReference>
<sequence length="509" mass="57126">MGAVDWLRALDIEKATANVRHEFTGDWHRDPWGWPELGFLLGKKQDLFVENCKAVRSRQVSLIDVPKENWGSRPAVVLDPLDRITYQALIDRLSVDLIGKLSPSSFGWRLHAVEPKNGVFSRNKTQWNLYRAHLSSLAGVYPVALKTDIVSCFASIPVQMLADQIEEQSSSGAVSKRLVSMLEGFSEIPDRSGIPQRSTASSALANMFLSALDDVLHVYAKPLPRVISSKVRYESFARWMDDIWLFVKDPGIARQAQIDLQQVAQTLGLNLNSAKTDVLEGSDVAKEAREVEHSAVDGALFVGKSKPLEELIENVLDSPEKASRTALKFMSKRMRDHRINYRVQDLLSSANRMPHGADVLAPLFKENFHAGDLQDWYLEYVNSPWAAFQWSIAQYGRMFSSGRKPQKRTRDFFARMASDANSSLPQLALSCQRLSAWDPIELRAIARSSMRNISTPHSVRVMALAALGAGEKRATIRKWLGQIQENDATLKMLEVTDFRALKVIASYAD</sequence>
<keyword evidence="3" id="KW-1185">Reference proteome</keyword>